<dbReference type="PANTHER" id="PTHR35579:SF6">
    <property type="entry name" value="DUF324 DOMAIN-CONTAINING PROTEIN"/>
    <property type="match status" value="1"/>
</dbReference>
<gene>
    <name evidence="3" type="ORF">DGMP_11730</name>
</gene>
<dbReference type="GO" id="GO:0051607">
    <property type="term" value="P:defense response to virus"/>
    <property type="evidence" value="ECO:0007669"/>
    <property type="project" value="UniProtKB-KW"/>
</dbReference>
<dbReference type="Proteomes" id="UP000826725">
    <property type="component" value="Chromosome"/>
</dbReference>
<dbReference type="RefSeq" id="WP_228856602.1">
    <property type="nucleotide sequence ID" value="NZ_AP024086.1"/>
</dbReference>
<evidence type="ECO:0000313" key="4">
    <source>
        <dbReference type="Proteomes" id="UP000826725"/>
    </source>
</evidence>
<dbReference type="KEGG" id="dbk:DGMP_11730"/>
<dbReference type="EMBL" id="AP024086">
    <property type="protein sequence ID" value="BCL60480.1"/>
    <property type="molecule type" value="Genomic_DNA"/>
</dbReference>
<dbReference type="PANTHER" id="PTHR35579">
    <property type="entry name" value="CRISPR SYSTEM CMS ENDORIBONUCLEASE CSM3"/>
    <property type="match status" value="1"/>
</dbReference>
<evidence type="ECO:0000259" key="2">
    <source>
        <dbReference type="Pfam" id="PF03787"/>
    </source>
</evidence>
<protein>
    <recommendedName>
        <fullName evidence="2">CRISPR type III-associated protein domain-containing protein</fullName>
    </recommendedName>
</protein>
<name>A0A8D5FMP8_9BACT</name>
<evidence type="ECO:0000256" key="1">
    <source>
        <dbReference type="ARBA" id="ARBA00023118"/>
    </source>
</evidence>
<evidence type="ECO:0000313" key="3">
    <source>
        <dbReference type="EMBL" id="BCL60480.1"/>
    </source>
</evidence>
<proteinExistence type="predicted"/>
<feature type="domain" description="CRISPR type III-associated protein" evidence="2">
    <location>
        <begin position="316"/>
        <end position="493"/>
    </location>
</feature>
<keyword evidence="4" id="KW-1185">Reference proteome</keyword>
<dbReference type="Pfam" id="PF03787">
    <property type="entry name" value="RAMPs"/>
    <property type="match status" value="2"/>
</dbReference>
<keyword evidence="1" id="KW-0051">Antiviral defense</keyword>
<organism evidence="3 4">
    <name type="scientific">Desulfomarina profundi</name>
    <dbReference type="NCBI Taxonomy" id="2772557"/>
    <lineage>
        <taxon>Bacteria</taxon>
        <taxon>Pseudomonadati</taxon>
        <taxon>Thermodesulfobacteriota</taxon>
        <taxon>Desulfobulbia</taxon>
        <taxon>Desulfobulbales</taxon>
        <taxon>Desulfobulbaceae</taxon>
        <taxon>Desulfomarina</taxon>
    </lineage>
</organism>
<dbReference type="InterPro" id="IPR005537">
    <property type="entry name" value="RAMP_III_fam"/>
</dbReference>
<sequence length="541" mass="60250">MAHEETATFQTRYHISASIILDSSLHIGSGETDTRSLDDTTEKSQVSTIVRDYRNKPYIPGSTLRGLLRDLMEHNQNITKDTIKALFGTGEENNECGGKLRFANAYFNETQSNLSKPDNEHILKEDQEDCQGLLLKKIDIKEYKRRHWDENRWSWIINGVAIDRCTGSAAEHRLFFYEAVPPGTVFTLGIEAIGLGEDDIELLFKTLSFLKKENNLILGRGQAVGFGKCHIGDDICLHGITDKNALHKWLENHSAAGLNSLPKLSAPGINTPLAQKNNTVTLHVTLKFNGPLLVNDPSSTYKNPKKNEAGLGHVYLSDHKNRIFLPGTSFKGAFRSQMERIVRTMGDRINGKVLSPQESSNLACYPSGEKELCCPDINKKDDIAEKLCLVCRICGGRGYRSPLMVSEFSAKEGKEGELRLQDFVAIDRFTGGVAGDKKFNALHREDPELTGSITLDCDRIDEPLLGLFFLTLRDLIEGDIAFGYGKTKGFGYCTAEVTLKEESNNMFPSQSLSEDEAWLAAAVPQVKELEKIIENTLTKEV</sequence>
<accession>A0A8D5FMP8</accession>
<dbReference type="InterPro" id="IPR052216">
    <property type="entry name" value="CRISPR_Csm3_endoribonuclease"/>
</dbReference>
<dbReference type="CDD" id="cd09726">
    <property type="entry name" value="RAMP_I_III"/>
    <property type="match status" value="1"/>
</dbReference>
<feature type="domain" description="CRISPR type III-associated protein" evidence="2">
    <location>
        <begin position="22"/>
        <end position="229"/>
    </location>
</feature>
<dbReference type="AlphaFoldDB" id="A0A8D5FMP8"/>
<reference evidence="3" key="1">
    <citation type="submission" date="2020-09" db="EMBL/GenBank/DDBJ databases">
        <title>Desulfogranum mesoprofundum gen. nov., sp. nov., a novel mesophilic, sulfate-reducing chemolithoautotroph isolated from a deep-sea hydrothermal vent chimney in the Suiyo Seamount.</title>
        <authorList>
            <person name="Hashimoto Y."/>
            <person name="Nakagawa S."/>
        </authorList>
    </citation>
    <scope>NUCLEOTIDE SEQUENCE</scope>
    <source>
        <strain evidence="3">KT2</strain>
    </source>
</reference>